<feature type="region of interest" description="Disordered" evidence="1">
    <location>
        <begin position="1"/>
        <end position="38"/>
    </location>
</feature>
<dbReference type="Proteomes" id="UP001066276">
    <property type="component" value="Chromosome 2_1"/>
</dbReference>
<proteinExistence type="predicted"/>
<dbReference type="EMBL" id="JANPWB010000003">
    <property type="protein sequence ID" value="KAJ1198244.1"/>
    <property type="molecule type" value="Genomic_DNA"/>
</dbReference>
<keyword evidence="3" id="KW-1185">Reference proteome</keyword>
<sequence>MRRAPSDPRMVYSEGRGPESSHDGGATRPIAEQQDPEVGASCWRSLAGLRGRVGEQGDWVTRRGADRGEAKAPMRRDRGVNSD</sequence>
<gene>
    <name evidence="2" type="ORF">NDU88_002087</name>
</gene>
<evidence type="ECO:0000256" key="1">
    <source>
        <dbReference type="SAM" id="MobiDB-lite"/>
    </source>
</evidence>
<feature type="region of interest" description="Disordered" evidence="1">
    <location>
        <begin position="53"/>
        <end position="83"/>
    </location>
</feature>
<reference evidence="2" key="1">
    <citation type="journal article" date="2022" name="bioRxiv">
        <title>Sequencing and chromosome-scale assembly of the giantPleurodeles waltlgenome.</title>
        <authorList>
            <person name="Brown T."/>
            <person name="Elewa A."/>
            <person name="Iarovenko S."/>
            <person name="Subramanian E."/>
            <person name="Araus A.J."/>
            <person name="Petzold A."/>
            <person name="Susuki M."/>
            <person name="Suzuki K.-i.T."/>
            <person name="Hayashi T."/>
            <person name="Toyoda A."/>
            <person name="Oliveira C."/>
            <person name="Osipova E."/>
            <person name="Leigh N.D."/>
            <person name="Simon A."/>
            <person name="Yun M.H."/>
        </authorList>
    </citation>
    <scope>NUCLEOTIDE SEQUENCE</scope>
    <source>
        <strain evidence="2">20211129_DDA</strain>
        <tissue evidence="2">Liver</tissue>
    </source>
</reference>
<name>A0AAV7V9L4_PLEWA</name>
<accession>A0AAV7V9L4</accession>
<comment type="caution">
    <text evidence="2">The sequence shown here is derived from an EMBL/GenBank/DDBJ whole genome shotgun (WGS) entry which is preliminary data.</text>
</comment>
<evidence type="ECO:0000313" key="3">
    <source>
        <dbReference type="Proteomes" id="UP001066276"/>
    </source>
</evidence>
<dbReference type="AlphaFoldDB" id="A0AAV7V9L4"/>
<protein>
    <submittedName>
        <fullName evidence="2">Uncharacterized protein</fullName>
    </submittedName>
</protein>
<evidence type="ECO:0000313" key="2">
    <source>
        <dbReference type="EMBL" id="KAJ1198244.1"/>
    </source>
</evidence>
<organism evidence="2 3">
    <name type="scientific">Pleurodeles waltl</name>
    <name type="common">Iberian ribbed newt</name>
    <dbReference type="NCBI Taxonomy" id="8319"/>
    <lineage>
        <taxon>Eukaryota</taxon>
        <taxon>Metazoa</taxon>
        <taxon>Chordata</taxon>
        <taxon>Craniata</taxon>
        <taxon>Vertebrata</taxon>
        <taxon>Euteleostomi</taxon>
        <taxon>Amphibia</taxon>
        <taxon>Batrachia</taxon>
        <taxon>Caudata</taxon>
        <taxon>Salamandroidea</taxon>
        <taxon>Salamandridae</taxon>
        <taxon>Pleurodelinae</taxon>
        <taxon>Pleurodeles</taxon>
    </lineage>
</organism>